<feature type="disulfide bond" evidence="5">
    <location>
        <begin position="645"/>
        <end position="655"/>
    </location>
</feature>
<dbReference type="SMART" id="SM00181">
    <property type="entry name" value="EGF"/>
    <property type="match status" value="8"/>
</dbReference>
<dbReference type="GO" id="GO:0009986">
    <property type="term" value="C:cell surface"/>
    <property type="evidence" value="ECO:0007669"/>
    <property type="project" value="TreeGrafter"/>
</dbReference>
<sequence>MSLSVRAPSVDFSNTQGLCGTFDRNSNNDFHGSNGGVYGLDELDRFIEDWRIAPGGSLFDTTSPVIMHKARRPFCQCRREYTPSQQHSRGMVYSPLAHSECTAYDNVDYTSVFPSMDTTVEYIKSPEREESILEMSALSNYPLEGRHLWLKREKNQHGDDFELDGELREDLLLSTDRAKREAPFDFQPIFAAQSLSQADLESLAYFFPEDHMAEARPNAQPQWPTPTGLTSTKALEVCQRALVNSTVGAVCRGLLGRWLEEAVDLCMMDLQLKDDLDWEEALLPFLENECERQLLENRSQRAVEVHTSGASGEVVMALRCPNLCNGNGECTEWGCQCYPTYSNHDCSLAISQPIEITDLENGGLCDIRTFECRSVRVFGLGFIDSADLSCLTTRLKYMNNAWIAEEQQKTRATFLSSRTLDCAVPSLSSTAINTEDFMMDNKPYARWEIKVTNDGFQYSQAKMLTIYDGVCQVCEASYSGLCKLKEKTCNIDGMCFAAGSVNPSSPCLICHPHTSKFTWSVNQVNGPPSFHPPQSSLRTFAGENFVFQLAASDPEGSALLFQLEEGPDGAALSPAGLLIWRVPSARPRLRQLVLCVTQVDVVPCGCLNGGSCVTDVAFPAGSGKYLCVCPEGKRGELCDEDVDQCLSAPCEAGRCVGTASGYRCECPVGLRGADGWGWVFLAPELNQNRHRVAADESVQDEKHLQNSSLGVKSRNRKAFSIPVCRHACGRNMECAAPNTCRCKPGYTGPSCQKAICDPECVNGGVCVAPGVCQCPRGFHGDTCQEALCRLPCENGGSCVGLQTCSCPYGFVGPRCETMICSRHCHNGGRCVSPDECMCPPGWTGLSCETALCSPVCLNGGVCARLNTCDCPHGFYGARCQNAVCSPPCKNGGVCRRNNICSCPQGYSGGRCEKSRP</sequence>
<evidence type="ECO:0000313" key="9">
    <source>
        <dbReference type="Proteomes" id="UP000265000"/>
    </source>
</evidence>
<feature type="disulfide bond" evidence="5">
    <location>
        <begin position="838"/>
        <end position="847"/>
    </location>
</feature>
<feature type="disulfide bond" evidence="5">
    <location>
        <begin position="629"/>
        <end position="638"/>
    </location>
</feature>
<feature type="domain" description="EGF-like" evidence="6">
    <location>
        <begin position="641"/>
        <end position="673"/>
    </location>
</feature>
<feature type="domain" description="EGF-like" evidence="6">
    <location>
        <begin position="752"/>
        <end position="784"/>
    </location>
</feature>
<dbReference type="Proteomes" id="UP000265000">
    <property type="component" value="Unplaced"/>
</dbReference>
<feature type="domain" description="EGF-like" evidence="6">
    <location>
        <begin position="880"/>
        <end position="912"/>
    </location>
</feature>
<dbReference type="InterPro" id="IPR058727">
    <property type="entry name" value="Helical_Vwde"/>
</dbReference>
<keyword evidence="4 5" id="KW-1015">Disulfide bond</keyword>
<dbReference type="GO" id="GO:0005102">
    <property type="term" value="F:signaling receptor binding"/>
    <property type="evidence" value="ECO:0007669"/>
    <property type="project" value="TreeGrafter"/>
</dbReference>
<evidence type="ECO:0000256" key="4">
    <source>
        <dbReference type="ARBA" id="ARBA00023157"/>
    </source>
</evidence>
<dbReference type="STRING" id="8078.ENSFHEP00000028849"/>
<evidence type="ECO:0000313" key="8">
    <source>
        <dbReference type="Ensembl" id="ENSFHEP00000028849.1"/>
    </source>
</evidence>
<dbReference type="InterPro" id="IPR013032">
    <property type="entry name" value="EGF-like_CS"/>
</dbReference>
<dbReference type="SUPFAM" id="SSF57196">
    <property type="entry name" value="EGF/Laminin"/>
    <property type="match status" value="3"/>
</dbReference>
<keyword evidence="3" id="KW-0677">Repeat</keyword>
<dbReference type="Gene3D" id="2.10.25.10">
    <property type="entry name" value="Laminin"/>
    <property type="match status" value="6"/>
</dbReference>
<dbReference type="GeneTree" id="ENSGT00940000160835"/>
<keyword evidence="1 5" id="KW-0245">EGF-like domain</keyword>
<dbReference type="GO" id="GO:0005576">
    <property type="term" value="C:extracellular region"/>
    <property type="evidence" value="ECO:0007669"/>
    <property type="project" value="TreeGrafter"/>
</dbReference>
<dbReference type="PROSITE" id="PS00022">
    <property type="entry name" value="EGF_1"/>
    <property type="match status" value="3"/>
</dbReference>
<feature type="domain" description="VWFD" evidence="7">
    <location>
        <begin position="1"/>
        <end position="58"/>
    </location>
</feature>
<dbReference type="Gene3D" id="2.60.120.260">
    <property type="entry name" value="Galactose-binding domain-like"/>
    <property type="match status" value="1"/>
</dbReference>
<evidence type="ECO:0000256" key="3">
    <source>
        <dbReference type="ARBA" id="ARBA00022737"/>
    </source>
</evidence>
<feature type="domain" description="EGF-like" evidence="6">
    <location>
        <begin position="600"/>
        <end position="639"/>
    </location>
</feature>
<dbReference type="Pfam" id="PF26129">
    <property type="entry name" value="Vwde"/>
    <property type="match status" value="1"/>
</dbReference>
<dbReference type="SMART" id="SM00179">
    <property type="entry name" value="EGF_CA"/>
    <property type="match status" value="2"/>
</dbReference>
<accession>A0A3Q2QNI5</accession>
<protein>
    <recommendedName>
        <fullName evidence="10">von Willebrand factor D and EGF domain-containing protein</fullName>
    </recommendedName>
</protein>
<dbReference type="Pfam" id="PF12661">
    <property type="entry name" value="hEGF"/>
    <property type="match status" value="1"/>
</dbReference>
<dbReference type="Ensembl" id="ENSFHET00000018880.1">
    <property type="protein sequence ID" value="ENSFHEP00000028849.1"/>
    <property type="gene ID" value="ENSFHEG00000013246.1"/>
</dbReference>
<dbReference type="FunFam" id="2.10.25.10:FF:000490">
    <property type="entry name" value="von Willebrand factor D and EGF domain-containing protein"/>
    <property type="match status" value="1"/>
</dbReference>
<dbReference type="PANTHER" id="PTHR14949">
    <property type="entry name" value="EGF-LIKE-DOMAIN, MULTIPLE 7, 8"/>
    <property type="match status" value="1"/>
</dbReference>
<reference evidence="8" key="2">
    <citation type="submission" date="2025-09" db="UniProtKB">
        <authorList>
            <consortium name="Ensembl"/>
        </authorList>
    </citation>
    <scope>IDENTIFICATION</scope>
</reference>
<dbReference type="FunFam" id="2.10.25.10:FF:000499">
    <property type="entry name" value="Predicted protein"/>
    <property type="match status" value="1"/>
</dbReference>
<reference evidence="8" key="1">
    <citation type="submission" date="2025-08" db="UniProtKB">
        <authorList>
            <consortium name="Ensembl"/>
        </authorList>
    </citation>
    <scope>IDENTIFICATION</scope>
</reference>
<keyword evidence="9" id="KW-1185">Reference proteome</keyword>
<keyword evidence="2" id="KW-0732">Signal</keyword>
<feature type="disulfide bond" evidence="5">
    <location>
        <begin position="774"/>
        <end position="783"/>
    </location>
</feature>
<dbReference type="InterPro" id="IPR050969">
    <property type="entry name" value="Dev_Signal_Modulators"/>
</dbReference>
<evidence type="ECO:0000256" key="2">
    <source>
        <dbReference type="ARBA" id="ARBA00022729"/>
    </source>
</evidence>
<evidence type="ECO:0000259" key="6">
    <source>
        <dbReference type="PROSITE" id="PS50026"/>
    </source>
</evidence>
<evidence type="ECO:0008006" key="10">
    <source>
        <dbReference type="Google" id="ProtNLM"/>
    </source>
</evidence>
<dbReference type="InterPro" id="IPR001846">
    <property type="entry name" value="VWF_type-D"/>
</dbReference>
<dbReference type="PROSITE" id="PS01186">
    <property type="entry name" value="EGF_2"/>
    <property type="match status" value="2"/>
</dbReference>
<dbReference type="InterPro" id="IPR000742">
    <property type="entry name" value="EGF"/>
</dbReference>
<dbReference type="PROSITE" id="PS51233">
    <property type="entry name" value="VWFD"/>
    <property type="match status" value="1"/>
</dbReference>
<proteinExistence type="predicted"/>
<name>A0A3Q2QNI5_FUNHE</name>
<evidence type="ECO:0000256" key="1">
    <source>
        <dbReference type="ARBA" id="ARBA00022536"/>
    </source>
</evidence>
<dbReference type="GO" id="GO:0005509">
    <property type="term" value="F:calcium ion binding"/>
    <property type="evidence" value="ECO:0007669"/>
    <property type="project" value="InterPro"/>
</dbReference>
<dbReference type="PROSITE" id="PS50026">
    <property type="entry name" value="EGF_3"/>
    <property type="match status" value="5"/>
</dbReference>
<feature type="disulfide bond" evidence="5">
    <location>
        <begin position="884"/>
        <end position="894"/>
    </location>
</feature>
<organism evidence="8 9">
    <name type="scientific">Fundulus heteroclitus</name>
    <name type="common">Killifish</name>
    <name type="synonym">Mummichog</name>
    <dbReference type="NCBI Taxonomy" id="8078"/>
    <lineage>
        <taxon>Eukaryota</taxon>
        <taxon>Metazoa</taxon>
        <taxon>Chordata</taxon>
        <taxon>Craniata</taxon>
        <taxon>Vertebrata</taxon>
        <taxon>Euteleostomi</taxon>
        <taxon>Actinopterygii</taxon>
        <taxon>Neopterygii</taxon>
        <taxon>Teleostei</taxon>
        <taxon>Neoteleostei</taxon>
        <taxon>Acanthomorphata</taxon>
        <taxon>Ovalentaria</taxon>
        <taxon>Atherinomorphae</taxon>
        <taxon>Cyprinodontiformes</taxon>
        <taxon>Fundulidae</taxon>
        <taxon>Fundulus</taxon>
    </lineage>
</organism>
<feature type="disulfide bond" evidence="5">
    <location>
        <begin position="756"/>
        <end position="766"/>
    </location>
</feature>
<dbReference type="Pfam" id="PF25024">
    <property type="entry name" value="EGF_TEN"/>
    <property type="match status" value="1"/>
</dbReference>
<dbReference type="InterPro" id="IPR001881">
    <property type="entry name" value="EGF-like_Ca-bd_dom"/>
</dbReference>
<dbReference type="AlphaFoldDB" id="A0A3Q2QNI5"/>
<feature type="disulfide bond" evidence="5">
    <location>
        <begin position="902"/>
        <end position="911"/>
    </location>
</feature>
<comment type="caution">
    <text evidence="5">Lacks conserved residue(s) required for the propagation of feature annotation.</text>
</comment>
<feature type="disulfide bond" evidence="5">
    <location>
        <begin position="820"/>
        <end position="830"/>
    </location>
</feature>
<feature type="domain" description="EGF-like" evidence="6">
    <location>
        <begin position="816"/>
        <end position="848"/>
    </location>
</feature>
<dbReference type="PANTHER" id="PTHR14949:SF52">
    <property type="entry name" value="VON WILLEBRAND FACTOR D AND EGF DOMAIN-CONTAINING PROTEIN"/>
    <property type="match status" value="1"/>
</dbReference>
<dbReference type="FunFam" id="2.10.25.10:FF:000595">
    <property type="entry name" value="von Willebrand factor D and EGF domain-containing protein"/>
    <property type="match status" value="1"/>
</dbReference>
<evidence type="ECO:0000259" key="7">
    <source>
        <dbReference type="PROSITE" id="PS51233"/>
    </source>
</evidence>
<evidence type="ECO:0000256" key="5">
    <source>
        <dbReference type="PROSITE-ProRule" id="PRU00076"/>
    </source>
</evidence>